<gene>
    <name evidence="1" type="ORF">S06H3_48244</name>
</gene>
<dbReference type="InterPro" id="IPR029058">
    <property type="entry name" value="AB_hydrolase_fold"/>
</dbReference>
<feature type="non-terminal residue" evidence="1">
    <location>
        <position position="1"/>
    </location>
</feature>
<proteinExistence type="predicted"/>
<evidence type="ECO:0000313" key="1">
    <source>
        <dbReference type="EMBL" id="GAI40540.1"/>
    </source>
</evidence>
<dbReference type="Gene3D" id="3.40.50.1820">
    <property type="entry name" value="alpha/beta hydrolase"/>
    <property type="match status" value="1"/>
</dbReference>
<organism evidence="1">
    <name type="scientific">marine sediment metagenome</name>
    <dbReference type="NCBI Taxonomy" id="412755"/>
    <lineage>
        <taxon>unclassified sequences</taxon>
        <taxon>metagenomes</taxon>
        <taxon>ecological metagenomes</taxon>
    </lineage>
</organism>
<name>X1PND6_9ZZZZ</name>
<evidence type="ECO:0008006" key="2">
    <source>
        <dbReference type="Google" id="ProtNLM"/>
    </source>
</evidence>
<dbReference type="AlphaFoldDB" id="X1PND6"/>
<accession>X1PND6</accession>
<sequence length="87" mass="10158">DIFRNVWKEATELRSSGELLRLGKNIQCPVVVIHGDYDPHPSEGVKDPLSRILKDFRFILLDNCGHYPWLERAARDKFYDTLKSEVE</sequence>
<comment type="caution">
    <text evidence="1">The sequence shown here is derived from an EMBL/GenBank/DDBJ whole genome shotgun (WGS) entry which is preliminary data.</text>
</comment>
<dbReference type="SUPFAM" id="SSF53474">
    <property type="entry name" value="alpha/beta-Hydrolases"/>
    <property type="match status" value="1"/>
</dbReference>
<protein>
    <recommendedName>
        <fullName evidence="2">AB hydrolase-1 domain-containing protein</fullName>
    </recommendedName>
</protein>
<reference evidence="1" key="1">
    <citation type="journal article" date="2014" name="Front. Microbiol.">
        <title>High frequency of phylogenetically diverse reductive dehalogenase-homologous genes in deep subseafloor sedimentary metagenomes.</title>
        <authorList>
            <person name="Kawai M."/>
            <person name="Futagami T."/>
            <person name="Toyoda A."/>
            <person name="Takaki Y."/>
            <person name="Nishi S."/>
            <person name="Hori S."/>
            <person name="Arai W."/>
            <person name="Tsubouchi T."/>
            <person name="Morono Y."/>
            <person name="Uchiyama I."/>
            <person name="Ito T."/>
            <person name="Fujiyama A."/>
            <person name="Inagaki F."/>
            <person name="Takami H."/>
        </authorList>
    </citation>
    <scope>NUCLEOTIDE SEQUENCE</scope>
    <source>
        <strain evidence="1">Expedition CK06-06</strain>
    </source>
</reference>
<dbReference type="EMBL" id="BARV01030369">
    <property type="protein sequence ID" value="GAI40540.1"/>
    <property type="molecule type" value="Genomic_DNA"/>
</dbReference>